<dbReference type="InterPro" id="IPR001173">
    <property type="entry name" value="Glyco_trans_2-like"/>
</dbReference>
<evidence type="ECO:0000256" key="3">
    <source>
        <dbReference type="ARBA" id="ARBA00022679"/>
    </source>
</evidence>
<protein>
    <submittedName>
        <fullName evidence="5">Glycosyltransferase</fullName>
    </submittedName>
</protein>
<dbReference type="AlphaFoldDB" id="A0A1R3T4X1"/>
<dbReference type="GO" id="GO:0016757">
    <property type="term" value="F:glycosyltransferase activity"/>
    <property type="evidence" value="ECO:0007669"/>
    <property type="project" value="UniProtKB-KW"/>
</dbReference>
<dbReference type="Pfam" id="PF00535">
    <property type="entry name" value="Glycos_transf_2"/>
    <property type="match status" value="1"/>
</dbReference>
<reference evidence="5 6" key="1">
    <citation type="submission" date="2016-08" db="EMBL/GenBank/DDBJ databases">
        <authorList>
            <person name="Seilhamer J.J."/>
        </authorList>
    </citation>
    <scope>NUCLEOTIDE SEQUENCE [LARGE SCALE GENOMIC DNA]</scope>
    <source>
        <strain evidence="5">M3/6</strain>
    </source>
</reference>
<gene>
    <name evidence="5" type="ORF">PSM36_1518</name>
</gene>
<name>A0A1R3T4X1_9BACT</name>
<keyword evidence="6" id="KW-1185">Reference proteome</keyword>
<evidence type="ECO:0000256" key="1">
    <source>
        <dbReference type="ARBA" id="ARBA00006739"/>
    </source>
</evidence>
<dbReference type="PANTHER" id="PTHR43179:SF12">
    <property type="entry name" value="GALACTOFURANOSYLTRANSFERASE GLFT2"/>
    <property type="match status" value="1"/>
</dbReference>
<evidence type="ECO:0000313" key="6">
    <source>
        <dbReference type="Proteomes" id="UP000187464"/>
    </source>
</evidence>
<dbReference type="Gene3D" id="3.90.550.10">
    <property type="entry name" value="Spore Coat Polysaccharide Biosynthesis Protein SpsA, Chain A"/>
    <property type="match status" value="1"/>
</dbReference>
<dbReference type="InterPro" id="IPR029044">
    <property type="entry name" value="Nucleotide-diphossugar_trans"/>
</dbReference>
<accession>A0A1R3T4X1</accession>
<dbReference type="EMBL" id="LT605205">
    <property type="protein sequence ID" value="SCD20338.1"/>
    <property type="molecule type" value="Genomic_DNA"/>
</dbReference>
<comment type="similarity">
    <text evidence="1">Belongs to the glycosyltransferase 2 family.</text>
</comment>
<evidence type="ECO:0000259" key="4">
    <source>
        <dbReference type="Pfam" id="PF00535"/>
    </source>
</evidence>
<dbReference type="STRING" id="1642647.PSM36_1518"/>
<dbReference type="CDD" id="cd04186">
    <property type="entry name" value="GT_2_like_c"/>
    <property type="match status" value="1"/>
</dbReference>
<dbReference type="PANTHER" id="PTHR43179">
    <property type="entry name" value="RHAMNOSYLTRANSFERASE WBBL"/>
    <property type="match status" value="1"/>
</dbReference>
<proteinExistence type="inferred from homology"/>
<sequence>MKTSVVILNWNGRKLLERFLPSVLQHSLSEECNVIVADNNSNDDSLEFLQTHYPDLPVIVLDKNWGFAEGYNKALQQVDSEYVVLLNSDVETTPDWVQPLVSYMDAHPEVAAVQPKIRAYKDKNRFEYAGASGGFIDRYGYPFCRGRILHVVEEDRGQYDDEMPVFWATGACFCIRRKEYTEAGGLDSRFFAHMEEIDLCWRLNARGKRVMCIPSSVVYHVGGASLRQDNPKKMYLNFRNNLLMIYKNIPQRIYHSTFTMRLFFDILACLRLLLNANFQSARAVIDAYRDFLKMRPSFRPVRRENLRKAVKEVIPTQYRKSILIDFYFRGKKTYAAVMGSLSRRK</sequence>
<organism evidence="5 6">
    <name type="scientific">Proteiniphilum saccharofermentans</name>
    <dbReference type="NCBI Taxonomy" id="1642647"/>
    <lineage>
        <taxon>Bacteria</taxon>
        <taxon>Pseudomonadati</taxon>
        <taxon>Bacteroidota</taxon>
        <taxon>Bacteroidia</taxon>
        <taxon>Bacteroidales</taxon>
        <taxon>Dysgonomonadaceae</taxon>
        <taxon>Proteiniphilum</taxon>
    </lineage>
</organism>
<dbReference type="SUPFAM" id="SSF53448">
    <property type="entry name" value="Nucleotide-diphospho-sugar transferases"/>
    <property type="match status" value="1"/>
</dbReference>
<keyword evidence="2" id="KW-0328">Glycosyltransferase</keyword>
<feature type="domain" description="Glycosyltransferase 2-like" evidence="4">
    <location>
        <begin position="4"/>
        <end position="129"/>
    </location>
</feature>
<evidence type="ECO:0000256" key="2">
    <source>
        <dbReference type="ARBA" id="ARBA00022676"/>
    </source>
</evidence>
<keyword evidence="3 5" id="KW-0808">Transferase</keyword>
<dbReference type="Proteomes" id="UP000187464">
    <property type="component" value="Chromosome I"/>
</dbReference>
<evidence type="ECO:0000313" key="5">
    <source>
        <dbReference type="EMBL" id="SCD20338.1"/>
    </source>
</evidence>
<dbReference type="RefSeq" id="WP_076930339.1">
    <property type="nucleotide sequence ID" value="NZ_LT605205.1"/>
</dbReference>
<dbReference type="KEGG" id="psac:PSM36_1518"/>